<accession>A0A9Q8P4K9</accession>
<dbReference type="Pfam" id="PF26176">
    <property type="entry name" value="zf_C2H2_17_2"/>
    <property type="match status" value="1"/>
</dbReference>
<evidence type="ECO:0000256" key="2">
    <source>
        <dbReference type="ARBA" id="ARBA00022737"/>
    </source>
</evidence>
<feature type="region of interest" description="Disordered" evidence="6">
    <location>
        <begin position="474"/>
        <end position="513"/>
    </location>
</feature>
<feature type="domain" description="C2H2-type" evidence="7">
    <location>
        <begin position="132"/>
        <end position="162"/>
    </location>
</feature>
<feature type="region of interest" description="Disordered" evidence="6">
    <location>
        <begin position="596"/>
        <end position="619"/>
    </location>
</feature>
<evidence type="ECO:0000313" key="9">
    <source>
        <dbReference type="Proteomes" id="UP000756132"/>
    </source>
</evidence>
<dbReference type="GO" id="GO:0005634">
    <property type="term" value="C:nucleus"/>
    <property type="evidence" value="ECO:0007669"/>
    <property type="project" value="TreeGrafter"/>
</dbReference>
<keyword evidence="2" id="KW-0677">Repeat</keyword>
<dbReference type="Proteomes" id="UP000756132">
    <property type="component" value="Chromosome 1"/>
</dbReference>
<dbReference type="EMBL" id="CP090163">
    <property type="protein sequence ID" value="UJO12842.1"/>
    <property type="molecule type" value="Genomic_DNA"/>
</dbReference>
<dbReference type="Pfam" id="PF00096">
    <property type="entry name" value="zf-C2H2"/>
    <property type="match status" value="4"/>
</dbReference>
<feature type="region of interest" description="Disordered" evidence="6">
    <location>
        <begin position="75"/>
        <end position="97"/>
    </location>
</feature>
<sequence>MAAAMPEMVDSGVNKKRPAPDVDLDDSLEIESTQAWGTPSRKTKKPRFRSMADDQSDYDYALSTAASIADTDVNTTTVADTETPHTDATSTRSRSKPREKKYKCTFADCDKAFDRPIRLQSHINSHTGTRPHLCSEDGCDKSFVKPEHLNRHMKEKHSDQSFVCDYQVHRDDIGTLGPCDKVFESSTKLKRHRAVHEQKEDTTCSWEGCGKVFRKQETLQRHIKSVHLGEDSFMCSRESADGEACGQCFATVSQLKSHHLREHDVPKYVCELCTNAMVLPVEDLSPGAEELDAAFLPTAEDLQQAGDDFDSNIIGSLSLAETAPASMNHPGAVVAFPTYHDLQRHLKAVHPPTCNQCGKVRRSQKDLTAHMEIEHDGPARPAVEKKFLCPYEGCSRAEPGNGFSKKGNMEVHIKGSHTKIKEFICGQFDLKGAKKVQGWNGYGCGQALGTKQALIGHVRTQHMGLAAEVGKRTGLKDKDRKRKVKFQQQDDEEDKDSAMAMDTEDSPASPPSRALAALTGYGYDEIRPYACLLEGGWRGCQGRFPNEHQLCTHMELTHGWNVDDINEAIERGHTRPGGDDNAFGRRLEGDLGAAMSMPTSTDATTEAMIDPQLGEGMVA</sequence>
<feature type="domain" description="C2H2-type" evidence="7">
    <location>
        <begin position="233"/>
        <end position="268"/>
    </location>
</feature>
<dbReference type="GO" id="GO:0000977">
    <property type="term" value="F:RNA polymerase II transcription regulatory region sequence-specific DNA binding"/>
    <property type="evidence" value="ECO:0007669"/>
    <property type="project" value="TreeGrafter"/>
</dbReference>
<proteinExistence type="predicted"/>
<reference evidence="8" key="1">
    <citation type="submission" date="2021-12" db="EMBL/GenBank/DDBJ databases">
        <authorList>
            <person name="Zaccaron A."/>
            <person name="Stergiopoulos I."/>
        </authorList>
    </citation>
    <scope>NUCLEOTIDE SEQUENCE</scope>
    <source>
        <strain evidence="8">Race5_Kim</strain>
    </source>
</reference>
<feature type="domain" description="C2H2-type" evidence="7">
    <location>
        <begin position="352"/>
        <end position="380"/>
    </location>
</feature>
<evidence type="ECO:0000256" key="4">
    <source>
        <dbReference type="ARBA" id="ARBA00022833"/>
    </source>
</evidence>
<dbReference type="AlphaFoldDB" id="A0A9Q8P4K9"/>
<organism evidence="8 9">
    <name type="scientific">Passalora fulva</name>
    <name type="common">Tomato leaf mold</name>
    <name type="synonym">Cladosporium fulvum</name>
    <dbReference type="NCBI Taxonomy" id="5499"/>
    <lineage>
        <taxon>Eukaryota</taxon>
        <taxon>Fungi</taxon>
        <taxon>Dikarya</taxon>
        <taxon>Ascomycota</taxon>
        <taxon>Pezizomycotina</taxon>
        <taxon>Dothideomycetes</taxon>
        <taxon>Dothideomycetidae</taxon>
        <taxon>Mycosphaerellales</taxon>
        <taxon>Mycosphaerellaceae</taxon>
        <taxon>Fulvia</taxon>
    </lineage>
</organism>
<protein>
    <submittedName>
        <fullName evidence="8">Transcription factor IIIA</fullName>
    </submittedName>
</protein>
<keyword evidence="4" id="KW-0862">Zinc</keyword>
<feature type="domain" description="C2H2-type" evidence="7">
    <location>
        <begin position="162"/>
        <end position="201"/>
    </location>
</feature>
<dbReference type="GO" id="GO:0008270">
    <property type="term" value="F:zinc ion binding"/>
    <property type="evidence" value="ECO:0007669"/>
    <property type="project" value="UniProtKB-KW"/>
</dbReference>
<dbReference type="InterPro" id="IPR059095">
    <property type="entry name" value="Znf_C2H2_17_2nd"/>
</dbReference>
<dbReference type="GO" id="GO:0000981">
    <property type="term" value="F:DNA-binding transcription factor activity, RNA polymerase II-specific"/>
    <property type="evidence" value="ECO:0007669"/>
    <property type="project" value="TreeGrafter"/>
</dbReference>
<evidence type="ECO:0000259" key="7">
    <source>
        <dbReference type="PROSITE" id="PS50157"/>
    </source>
</evidence>
<keyword evidence="3 5" id="KW-0863">Zinc-finger</keyword>
<reference evidence="8" key="2">
    <citation type="journal article" date="2022" name="Microb. Genom.">
        <title>A chromosome-scale genome assembly of the tomato pathogen Cladosporium fulvum reveals a compartmentalized genome architecture and the presence of a dispensable chromosome.</title>
        <authorList>
            <person name="Zaccaron A.Z."/>
            <person name="Chen L.H."/>
            <person name="Samaras A."/>
            <person name="Stergiopoulos I."/>
        </authorList>
    </citation>
    <scope>NUCLEOTIDE SEQUENCE</scope>
    <source>
        <strain evidence="8">Race5_Kim</strain>
    </source>
</reference>
<dbReference type="PROSITE" id="PS00028">
    <property type="entry name" value="ZINC_FINGER_C2H2_1"/>
    <property type="match status" value="3"/>
</dbReference>
<keyword evidence="9" id="KW-1185">Reference proteome</keyword>
<dbReference type="InterPro" id="IPR013087">
    <property type="entry name" value="Znf_C2H2_type"/>
</dbReference>
<evidence type="ECO:0000256" key="5">
    <source>
        <dbReference type="PROSITE-ProRule" id="PRU00042"/>
    </source>
</evidence>
<dbReference type="GeneID" id="71981057"/>
<feature type="domain" description="C2H2-type" evidence="7">
    <location>
        <begin position="102"/>
        <end position="131"/>
    </location>
</feature>
<evidence type="ECO:0000256" key="1">
    <source>
        <dbReference type="ARBA" id="ARBA00022723"/>
    </source>
</evidence>
<evidence type="ECO:0000256" key="3">
    <source>
        <dbReference type="ARBA" id="ARBA00022771"/>
    </source>
</evidence>
<dbReference type="PANTHER" id="PTHR24409">
    <property type="entry name" value="ZINC FINGER PROTEIN 142"/>
    <property type="match status" value="1"/>
</dbReference>
<dbReference type="SUPFAM" id="SSF57667">
    <property type="entry name" value="beta-beta-alpha zinc fingers"/>
    <property type="match status" value="2"/>
</dbReference>
<dbReference type="OMA" id="MLTGEGY"/>
<evidence type="ECO:0000313" key="8">
    <source>
        <dbReference type="EMBL" id="UJO12842.1"/>
    </source>
</evidence>
<dbReference type="Gene3D" id="3.30.160.60">
    <property type="entry name" value="Classic Zinc Finger"/>
    <property type="match status" value="4"/>
</dbReference>
<dbReference type="SMART" id="SM00355">
    <property type="entry name" value="ZnF_C2H2"/>
    <property type="match status" value="9"/>
</dbReference>
<gene>
    <name evidence="8" type="ORF">CLAFUR5_01179</name>
</gene>
<dbReference type="PANTHER" id="PTHR24409:SF295">
    <property type="entry name" value="AZ2-RELATED"/>
    <property type="match status" value="1"/>
</dbReference>
<evidence type="ECO:0000256" key="6">
    <source>
        <dbReference type="SAM" id="MobiDB-lite"/>
    </source>
</evidence>
<name>A0A9Q8P4K9_PASFU</name>
<dbReference type="OrthoDB" id="4748970at2759"/>
<feature type="region of interest" description="Disordered" evidence="6">
    <location>
        <begin position="1"/>
        <end position="53"/>
    </location>
</feature>
<feature type="domain" description="C2H2-type" evidence="7">
    <location>
        <begin position="202"/>
        <end position="232"/>
    </location>
</feature>
<dbReference type="InterPro" id="IPR036236">
    <property type="entry name" value="Znf_C2H2_sf"/>
</dbReference>
<dbReference type="PROSITE" id="PS50157">
    <property type="entry name" value="ZINC_FINGER_C2H2_2"/>
    <property type="match status" value="6"/>
</dbReference>
<dbReference type="RefSeq" id="XP_047757208.1">
    <property type="nucleotide sequence ID" value="XM_047900327.1"/>
</dbReference>
<keyword evidence="1" id="KW-0479">Metal-binding</keyword>
<dbReference type="KEGG" id="ffu:CLAFUR5_01179"/>